<evidence type="ECO:0000256" key="5">
    <source>
        <dbReference type="ARBA" id="ARBA00022614"/>
    </source>
</evidence>
<evidence type="ECO:0000256" key="20">
    <source>
        <dbReference type="SAM" id="SignalP"/>
    </source>
</evidence>
<dbReference type="SMART" id="SM00220">
    <property type="entry name" value="S_TKc"/>
    <property type="match status" value="1"/>
</dbReference>
<dbReference type="Pfam" id="PF07714">
    <property type="entry name" value="PK_Tyr_Ser-Thr"/>
    <property type="match status" value="1"/>
</dbReference>
<evidence type="ECO:0000256" key="18">
    <source>
        <dbReference type="PROSITE-ProRule" id="PRU10141"/>
    </source>
</evidence>
<dbReference type="InterPro" id="IPR017441">
    <property type="entry name" value="Protein_kinase_ATP_BS"/>
</dbReference>
<comment type="catalytic activity">
    <reaction evidence="16">
        <text>L-threonyl-[protein] + ATP = O-phospho-L-threonyl-[protein] + ADP + H(+)</text>
        <dbReference type="Rhea" id="RHEA:46608"/>
        <dbReference type="Rhea" id="RHEA-COMP:11060"/>
        <dbReference type="Rhea" id="RHEA-COMP:11605"/>
        <dbReference type="ChEBI" id="CHEBI:15378"/>
        <dbReference type="ChEBI" id="CHEBI:30013"/>
        <dbReference type="ChEBI" id="CHEBI:30616"/>
        <dbReference type="ChEBI" id="CHEBI:61977"/>
        <dbReference type="ChEBI" id="CHEBI:456216"/>
        <dbReference type="EC" id="2.7.11.1"/>
    </reaction>
</comment>
<dbReference type="AlphaFoldDB" id="A0A4V4H6D2"/>
<dbReference type="InterPro" id="IPR011009">
    <property type="entry name" value="Kinase-like_dom_sf"/>
</dbReference>
<comment type="catalytic activity">
    <reaction evidence="17">
        <text>L-seryl-[protein] + ATP = O-phospho-L-seryl-[protein] + ADP + H(+)</text>
        <dbReference type="Rhea" id="RHEA:17989"/>
        <dbReference type="Rhea" id="RHEA-COMP:9863"/>
        <dbReference type="Rhea" id="RHEA-COMP:11604"/>
        <dbReference type="ChEBI" id="CHEBI:15378"/>
        <dbReference type="ChEBI" id="CHEBI:29999"/>
        <dbReference type="ChEBI" id="CHEBI:30616"/>
        <dbReference type="ChEBI" id="CHEBI:83421"/>
        <dbReference type="ChEBI" id="CHEBI:456216"/>
        <dbReference type="EC" id="2.7.11.1"/>
    </reaction>
</comment>
<keyword evidence="23" id="KW-1185">Reference proteome</keyword>
<dbReference type="PROSITE" id="PS50011">
    <property type="entry name" value="PROTEIN_KINASE_DOM"/>
    <property type="match status" value="1"/>
</dbReference>
<evidence type="ECO:0000256" key="16">
    <source>
        <dbReference type="ARBA" id="ARBA00047899"/>
    </source>
</evidence>
<accession>A0A4V4H6D2</accession>
<keyword evidence="13 19" id="KW-1133">Transmembrane helix</keyword>
<evidence type="ECO:0000256" key="17">
    <source>
        <dbReference type="ARBA" id="ARBA00048679"/>
    </source>
</evidence>
<dbReference type="Gene3D" id="3.30.200.20">
    <property type="entry name" value="Phosphorylase Kinase, domain 1"/>
    <property type="match status" value="1"/>
</dbReference>
<evidence type="ECO:0000256" key="19">
    <source>
        <dbReference type="SAM" id="Phobius"/>
    </source>
</evidence>
<dbReference type="SUPFAM" id="SSF56112">
    <property type="entry name" value="Protein kinase-like (PK-like)"/>
    <property type="match status" value="1"/>
</dbReference>
<dbReference type="Gene3D" id="1.10.510.10">
    <property type="entry name" value="Transferase(Phosphotransferase) domain 1"/>
    <property type="match status" value="1"/>
</dbReference>
<keyword evidence="5" id="KW-0433">Leucine-rich repeat</keyword>
<comment type="subcellular location">
    <subcellularLocation>
        <location evidence="1">Cell membrane</location>
        <topology evidence="1">Single-pass membrane protein</topology>
    </subcellularLocation>
</comment>
<dbReference type="FunFam" id="3.30.200.20:FF:000178">
    <property type="entry name" value="serine/threonine-protein kinase PBS1-like"/>
    <property type="match status" value="1"/>
</dbReference>
<keyword evidence="3" id="KW-0723">Serine/threonine-protein kinase</keyword>
<dbReference type="CDD" id="cd14066">
    <property type="entry name" value="STKc_IRAK"/>
    <property type="match status" value="1"/>
</dbReference>
<dbReference type="FunFam" id="1.10.510.10:FF:000146">
    <property type="entry name" value="LRR receptor-like serine/threonine-protein kinase IOS1"/>
    <property type="match status" value="1"/>
</dbReference>
<dbReference type="GO" id="GO:0004674">
    <property type="term" value="F:protein serine/threonine kinase activity"/>
    <property type="evidence" value="ECO:0007669"/>
    <property type="project" value="UniProtKB-KW"/>
</dbReference>
<feature type="chain" id="PRO_5020243924" description="non-specific serine/threonine protein kinase" evidence="20">
    <location>
        <begin position="21"/>
        <end position="1095"/>
    </location>
</feature>
<dbReference type="Pfam" id="PF12819">
    <property type="entry name" value="Malectin_like"/>
    <property type="match status" value="2"/>
</dbReference>
<evidence type="ECO:0000313" key="23">
    <source>
        <dbReference type="Proteomes" id="UP000317650"/>
    </source>
</evidence>
<reference evidence="22 23" key="1">
    <citation type="journal article" date="2019" name="Nat. Plants">
        <title>Genome sequencing of Musa balbisiana reveals subgenome evolution and function divergence in polyploid bananas.</title>
        <authorList>
            <person name="Yao X."/>
        </authorList>
    </citation>
    <scope>NUCLEOTIDE SEQUENCE [LARGE SCALE GENOMIC DNA]</scope>
    <source>
        <strain evidence="23">cv. DH-PKW</strain>
        <tissue evidence="22">Leaves</tissue>
    </source>
</reference>
<dbReference type="Pfam" id="PF13855">
    <property type="entry name" value="LRR_8"/>
    <property type="match status" value="1"/>
</dbReference>
<evidence type="ECO:0000256" key="2">
    <source>
        <dbReference type="ARBA" id="ARBA00012513"/>
    </source>
</evidence>
<dbReference type="GO" id="GO:0005524">
    <property type="term" value="F:ATP binding"/>
    <property type="evidence" value="ECO:0007669"/>
    <property type="project" value="UniProtKB-UniRule"/>
</dbReference>
<feature type="transmembrane region" description="Helical" evidence="19">
    <location>
        <begin position="519"/>
        <end position="541"/>
    </location>
</feature>
<comment type="caution">
    <text evidence="22">The sequence shown here is derived from an EMBL/GenBank/DDBJ whole genome shotgun (WGS) entry which is preliminary data.</text>
</comment>
<evidence type="ECO:0000259" key="21">
    <source>
        <dbReference type="PROSITE" id="PS50011"/>
    </source>
</evidence>
<keyword evidence="4" id="KW-0597">Phosphoprotein</keyword>
<dbReference type="InterPro" id="IPR000719">
    <property type="entry name" value="Prot_kinase_dom"/>
</dbReference>
<evidence type="ECO:0000256" key="15">
    <source>
        <dbReference type="ARBA" id="ARBA00023170"/>
    </source>
</evidence>
<name>A0A4V4H6D2_MUSBA</name>
<dbReference type="PROSITE" id="PS00107">
    <property type="entry name" value="PROTEIN_KINASE_ATP"/>
    <property type="match status" value="1"/>
</dbReference>
<keyword evidence="15" id="KW-0675">Receptor</keyword>
<dbReference type="FunFam" id="3.80.10.10:FF:000129">
    <property type="entry name" value="Leucine-rich repeat receptor-like kinase"/>
    <property type="match status" value="1"/>
</dbReference>
<evidence type="ECO:0000256" key="13">
    <source>
        <dbReference type="ARBA" id="ARBA00022989"/>
    </source>
</evidence>
<evidence type="ECO:0000256" key="14">
    <source>
        <dbReference type="ARBA" id="ARBA00023136"/>
    </source>
</evidence>
<protein>
    <recommendedName>
        <fullName evidence="2">non-specific serine/threonine protein kinase</fullName>
        <ecNumber evidence="2">2.7.11.1</ecNumber>
    </recommendedName>
</protein>
<evidence type="ECO:0000256" key="6">
    <source>
        <dbReference type="ARBA" id="ARBA00022679"/>
    </source>
</evidence>
<dbReference type="SUPFAM" id="SSF52058">
    <property type="entry name" value="L domain-like"/>
    <property type="match status" value="1"/>
</dbReference>
<evidence type="ECO:0000256" key="4">
    <source>
        <dbReference type="ARBA" id="ARBA00022553"/>
    </source>
</evidence>
<keyword evidence="10 18" id="KW-0547">Nucleotide-binding</keyword>
<keyword evidence="9" id="KW-0677">Repeat</keyword>
<evidence type="ECO:0000256" key="11">
    <source>
        <dbReference type="ARBA" id="ARBA00022777"/>
    </source>
</evidence>
<dbReference type="EC" id="2.7.11.1" evidence="2"/>
<keyword evidence="7 19" id="KW-0812">Transmembrane</keyword>
<dbReference type="PANTHER" id="PTHR45631">
    <property type="entry name" value="OS07G0107800 PROTEIN-RELATED"/>
    <property type="match status" value="1"/>
</dbReference>
<evidence type="ECO:0000256" key="10">
    <source>
        <dbReference type="ARBA" id="ARBA00022741"/>
    </source>
</evidence>
<dbReference type="InterPro" id="IPR001611">
    <property type="entry name" value="Leu-rich_rpt"/>
</dbReference>
<dbReference type="GO" id="GO:0005886">
    <property type="term" value="C:plasma membrane"/>
    <property type="evidence" value="ECO:0007669"/>
    <property type="project" value="UniProtKB-SubCell"/>
</dbReference>
<dbReference type="STRING" id="52838.A0A4V4H6D2"/>
<evidence type="ECO:0000313" key="22">
    <source>
        <dbReference type="EMBL" id="THU59476.1"/>
    </source>
</evidence>
<keyword evidence="14 19" id="KW-0472">Membrane</keyword>
<dbReference type="InterPro" id="IPR032675">
    <property type="entry name" value="LRR_dom_sf"/>
</dbReference>
<dbReference type="InterPro" id="IPR008271">
    <property type="entry name" value="Ser/Thr_kinase_AS"/>
</dbReference>
<evidence type="ECO:0000256" key="12">
    <source>
        <dbReference type="ARBA" id="ARBA00022840"/>
    </source>
</evidence>
<dbReference type="InterPro" id="IPR024788">
    <property type="entry name" value="Malectin-like_Carb-bd_dom"/>
</dbReference>
<dbReference type="PROSITE" id="PS00108">
    <property type="entry name" value="PROTEIN_KINASE_ST"/>
    <property type="match status" value="1"/>
</dbReference>
<keyword evidence="12 18" id="KW-0067">ATP-binding</keyword>
<feature type="domain" description="Protein kinase" evidence="21">
    <location>
        <begin position="591"/>
        <end position="867"/>
    </location>
</feature>
<gene>
    <name evidence="22" type="ORF">C4D60_Mb07t02530</name>
</gene>
<dbReference type="EMBL" id="PYDT01000005">
    <property type="protein sequence ID" value="THU59476.1"/>
    <property type="molecule type" value="Genomic_DNA"/>
</dbReference>
<sequence length="1095" mass="120967">MALLWFFLLLEIAVLVTVHGQDSQDFISIDCGITSNTNYTDGNTGILYVSDDQFTDTGINHQVASNYVSSSLDELLLTVRSFPNASRSCYVLKPVIQYRKYVVRATFMYGNYDGLNRANAVRPLLFDLYMDVNFWQTVNVSDPTSIYDVEAVAVALADSVSVCLVDTGSGTPFISALELRPLVDVMYPSANTSQSLVLNYRLNIGPSRNSSALRYPDDPYDRIWRPWTSQDAWMEISTTETISNSEKDLFQPPTAVMRTAATPSGNSLKMEFYWTFADAQVPNNEFYVNLFFTEFERNTSRLFNVYLNDVLLKNYTPPYGSVGYLYSTGPLDQASEYHWALNSTGLSTLPPILNAVEVFTAMHLTRAATTSGDADAINAIKEQYQVKRSWMGDPCAPEQYPWDGLNCSYGTNSSRIIAINLSSSALTGVISSSFAKLTEIKYLDLSYNNLTGPIPDALGTLSSLQVLNLTGNNLNGSIPAPLLKKSQQGALTLSYEGNPNLGTDGTSNGSKKKNGTPMIVIYCVVPVVVVLLLVVIIFVVWRVRKFRGSMQDIHARPVNDNFSVPATVKTENPFQHENRQFSYKELEKITRKFTNVLGKGGFGTVFLGYLEDGTRVAVKTRSESSSQGTKEFLAEAQNLAKIHHRNLVSLVGYCMDGEHLALVYEFMSQGTLQDHLRGKTPGATALTWGQRLQIAVEAAQGLEYLHRGCKPPLVHRDVKSANILLSESLEAKIADFGLSRAFDIANHTHVSTAVVGTPGYLDPEYSSSYQLSAKSDVYSFGVVLFELMTGQPPIVATGNQTTGLAQWARQKLNNGNIEDVIDPKLTRGYDINSVWKAADVALRCTEHESRRRPTMTDVAMELKESFALESAYYRSEFPSTTSNWNPHTETASERSQTCFISLDCGRAGNSSYEDESTDIEYTSDDISAGESHSIASNYLNSVSTPLQTLRSFPNGSRNCYTLTAVQKNTAYLVRATFMHGDYDGSRSAGSGAQPLLFDLHIDVNFCKTVKITDASTAYAVEVVVYLLADYVSVCLINTGSGTPFISVLELRPLNEALYTDVLNGTTSLVLFVRLDLGTTTNEVVRWVTDFKHEVF</sequence>
<keyword evidence="6" id="KW-0808">Transferase</keyword>
<dbReference type="PANTHER" id="PTHR45631:SF204">
    <property type="entry name" value="OS01G0810800 PROTEIN"/>
    <property type="match status" value="1"/>
</dbReference>
<dbReference type="Gene3D" id="3.80.10.10">
    <property type="entry name" value="Ribonuclease Inhibitor"/>
    <property type="match status" value="1"/>
</dbReference>
<evidence type="ECO:0000256" key="7">
    <source>
        <dbReference type="ARBA" id="ARBA00022692"/>
    </source>
</evidence>
<organism evidence="22 23">
    <name type="scientific">Musa balbisiana</name>
    <name type="common">Banana</name>
    <dbReference type="NCBI Taxonomy" id="52838"/>
    <lineage>
        <taxon>Eukaryota</taxon>
        <taxon>Viridiplantae</taxon>
        <taxon>Streptophyta</taxon>
        <taxon>Embryophyta</taxon>
        <taxon>Tracheophyta</taxon>
        <taxon>Spermatophyta</taxon>
        <taxon>Magnoliopsida</taxon>
        <taxon>Liliopsida</taxon>
        <taxon>Zingiberales</taxon>
        <taxon>Musaceae</taxon>
        <taxon>Musa</taxon>
    </lineage>
</organism>
<keyword evidence="8 20" id="KW-0732">Signal</keyword>
<dbReference type="InterPro" id="IPR001245">
    <property type="entry name" value="Ser-Thr/Tyr_kinase_cat_dom"/>
</dbReference>
<dbReference type="Proteomes" id="UP000317650">
    <property type="component" value="Chromosome 7"/>
</dbReference>
<feature type="binding site" evidence="18">
    <location>
        <position position="619"/>
    </location>
    <ligand>
        <name>ATP</name>
        <dbReference type="ChEBI" id="CHEBI:30616"/>
    </ligand>
</feature>
<evidence type="ECO:0000256" key="3">
    <source>
        <dbReference type="ARBA" id="ARBA00022527"/>
    </source>
</evidence>
<evidence type="ECO:0000256" key="8">
    <source>
        <dbReference type="ARBA" id="ARBA00022729"/>
    </source>
</evidence>
<evidence type="ECO:0000256" key="9">
    <source>
        <dbReference type="ARBA" id="ARBA00022737"/>
    </source>
</evidence>
<proteinExistence type="predicted"/>
<feature type="signal peptide" evidence="20">
    <location>
        <begin position="1"/>
        <end position="20"/>
    </location>
</feature>
<keyword evidence="11" id="KW-0418">Kinase</keyword>
<evidence type="ECO:0000256" key="1">
    <source>
        <dbReference type="ARBA" id="ARBA00004162"/>
    </source>
</evidence>